<feature type="transmembrane region" description="Helical" evidence="1">
    <location>
        <begin position="47"/>
        <end position="68"/>
    </location>
</feature>
<dbReference type="PATRIC" id="fig|1179773.3.peg.4235"/>
<feature type="transmembrane region" description="Helical" evidence="1">
    <location>
        <begin position="106"/>
        <end position="124"/>
    </location>
</feature>
<evidence type="ECO:0000313" key="3">
    <source>
        <dbReference type="Proteomes" id="UP000006281"/>
    </source>
</evidence>
<dbReference type="Proteomes" id="UP000006281">
    <property type="component" value="Chromosome"/>
</dbReference>
<accession>K0K4R6</accession>
<feature type="transmembrane region" description="Helical" evidence="1">
    <location>
        <begin position="12"/>
        <end position="35"/>
    </location>
</feature>
<keyword evidence="3" id="KW-1185">Reference proteome</keyword>
<evidence type="ECO:0000256" key="1">
    <source>
        <dbReference type="SAM" id="Phobius"/>
    </source>
</evidence>
<dbReference type="AlphaFoldDB" id="K0K4R6"/>
<dbReference type="KEGG" id="sesp:BN6_42310"/>
<reference evidence="2 3" key="1">
    <citation type="journal article" date="2012" name="BMC Genomics">
        <title>Complete genome sequence of Saccharothrix espanaensis DSM 44229T and comparison to the other completely sequenced Pseudonocardiaceae.</title>
        <authorList>
            <person name="Strobel T."/>
            <person name="Al-Dilaimi A."/>
            <person name="Blom J."/>
            <person name="Gessner A."/>
            <person name="Kalinowski J."/>
            <person name="Luzhetska M."/>
            <person name="Puhler A."/>
            <person name="Szczepanowski R."/>
            <person name="Bechthold A."/>
            <person name="Ruckert C."/>
        </authorList>
    </citation>
    <scope>NUCLEOTIDE SEQUENCE [LARGE SCALE GENOMIC DNA]</scope>
    <source>
        <strain evidence="3">ATCC 51144 / DSM 44229 / JCM 9112 / NBRC 15066 / NRRL 15764</strain>
    </source>
</reference>
<keyword evidence="1" id="KW-1133">Transmembrane helix</keyword>
<proteinExistence type="predicted"/>
<sequence>MTSARDHRNRLTTALTCAAMAEVLLATALLVWWTGQLAADQAVLGRAAATPMIASAMVVLLGAMVAALRGARLARGPRSGVVLLLAVVFAAVGVVALIQLQSAPGIGFVLLAAWLLVVPLGIQIRRSGS</sequence>
<organism evidence="2 3">
    <name type="scientific">Saccharothrix espanaensis (strain ATCC 51144 / DSM 44229 / JCM 9112 / NBRC 15066 / NRRL 15764)</name>
    <dbReference type="NCBI Taxonomy" id="1179773"/>
    <lineage>
        <taxon>Bacteria</taxon>
        <taxon>Bacillati</taxon>
        <taxon>Actinomycetota</taxon>
        <taxon>Actinomycetes</taxon>
        <taxon>Pseudonocardiales</taxon>
        <taxon>Pseudonocardiaceae</taxon>
        <taxon>Saccharothrix</taxon>
    </lineage>
</organism>
<keyword evidence="1" id="KW-0812">Transmembrane</keyword>
<feature type="transmembrane region" description="Helical" evidence="1">
    <location>
        <begin position="80"/>
        <end position="100"/>
    </location>
</feature>
<dbReference type="STRING" id="1179773.BN6_42310"/>
<evidence type="ECO:0000313" key="2">
    <source>
        <dbReference type="EMBL" id="CCH31518.1"/>
    </source>
</evidence>
<keyword evidence="1" id="KW-0472">Membrane</keyword>
<dbReference type="RefSeq" id="WP_015101630.1">
    <property type="nucleotide sequence ID" value="NC_019673.1"/>
</dbReference>
<name>K0K4R6_SACES</name>
<dbReference type="EMBL" id="HE804045">
    <property type="protein sequence ID" value="CCH31518.1"/>
    <property type="molecule type" value="Genomic_DNA"/>
</dbReference>
<protein>
    <submittedName>
        <fullName evidence="2">Putative secreted protein</fullName>
    </submittedName>
</protein>
<gene>
    <name evidence="2" type="ordered locus">BN6_42310</name>
</gene>
<dbReference type="HOGENOM" id="CLU_1947268_0_0_11"/>